<feature type="transmembrane region" description="Helical" evidence="1">
    <location>
        <begin position="196"/>
        <end position="214"/>
    </location>
</feature>
<dbReference type="Proteomes" id="UP001596171">
    <property type="component" value="Unassembled WGS sequence"/>
</dbReference>
<evidence type="ECO:0000256" key="1">
    <source>
        <dbReference type="SAM" id="Phobius"/>
    </source>
</evidence>
<name>A0ABW1SLX3_9LACO</name>
<dbReference type="EMBL" id="JBHSSE010000019">
    <property type="protein sequence ID" value="MFC6202263.1"/>
    <property type="molecule type" value="Genomic_DNA"/>
</dbReference>
<evidence type="ECO:0000313" key="2">
    <source>
        <dbReference type="EMBL" id="MFC6202263.1"/>
    </source>
</evidence>
<keyword evidence="1" id="KW-0472">Membrane</keyword>
<comment type="caution">
    <text evidence="2">The sequence shown here is derived from an EMBL/GenBank/DDBJ whole genome shotgun (WGS) entry which is preliminary data.</text>
</comment>
<accession>A0ABW1SLX3</accession>
<dbReference type="RefSeq" id="WP_137616436.1">
    <property type="nucleotide sequence ID" value="NZ_BJDI01000009.1"/>
</dbReference>
<feature type="transmembrane region" description="Helical" evidence="1">
    <location>
        <begin position="163"/>
        <end position="184"/>
    </location>
</feature>
<protein>
    <submittedName>
        <fullName evidence="2">DUF2705 family protein</fullName>
    </submittedName>
</protein>
<feature type="transmembrane region" description="Helical" evidence="1">
    <location>
        <begin position="51"/>
        <end position="67"/>
    </location>
</feature>
<proteinExistence type="predicted"/>
<feature type="transmembrane region" description="Helical" evidence="1">
    <location>
        <begin position="130"/>
        <end position="151"/>
    </location>
</feature>
<reference evidence="3" key="1">
    <citation type="journal article" date="2019" name="Int. J. Syst. Evol. Microbiol.">
        <title>The Global Catalogue of Microorganisms (GCM) 10K type strain sequencing project: providing services to taxonomists for standard genome sequencing and annotation.</title>
        <authorList>
            <consortium name="The Broad Institute Genomics Platform"/>
            <consortium name="The Broad Institute Genome Sequencing Center for Infectious Disease"/>
            <person name="Wu L."/>
            <person name="Ma J."/>
        </authorList>
    </citation>
    <scope>NUCLEOTIDE SEQUENCE [LARGE SCALE GENOMIC DNA]</scope>
    <source>
        <strain evidence="3">CCM 8930</strain>
    </source>
</reference>
<organism evidence="2 3">
    <name type="scientific">Lactiplantibacillus nangangensis</name>
    <dbReference type="NCBI Taxonomy" id="2559917"/>
    <lineage>
        <taxon>Bacteria</taxon>
        <taxon>Bacillati</taxon>
        <taxon>Bacillota</taxon>
        <taxon>Bacilli</taxon>
        <taxon>Lactobacillales</taxon>
        <taxon>Lactobacillaceae</taxon>
        <taxon>Lactiplantibacillus</taxon>
    </lineage>
</organism>
<keyword evidence="1" id="KW-1133">Transmembrane helix</keyword>
<gene>
    <name evidence="2" type="ORF">ACFP1L_10310</name>
</gene>
<keyword evidence="1" id="KW-0812">Transmembrane</keyword>
<evidence type="ECO:0000313" key="3">
    <source>
        <dbReference type="Proteomes" id="UP001596171"/>
    </source>
</evidence>
<feature type="transmembrane region" description="Helical" evidence="1">
    <location>
        <begin position="103"/>
        <end position="124"/>
    </location>
</feature>
<keyword evidence="3" id="KW-1185">Reference proteome</keyword>
<sequence length="224" mass="25770">MMRRIRQVALLLIGLTPVIFYAQIFEGLNHQTVYFYTDGLPIAANPYLVRLWFYPIIALMAVEFNFVHRRLHGSFLQNVVRYQTREQVFGYLYATKMMRQMGALMGGLIVYLLARVTFGYAVWLPNLARLTLSLVTFLLLFSLQFVGELFFEPLMVYIGLNVYVFVSISLPGVNAQSIAGFARFPNALMAIRIQNLGLYYIILLSLCALIILIGRRRFSKMDLL</sequence>